<comment type="caution">
    <text evidence="3">The sequence shown here is derived from an EMBL/GenBank/DDBJ whole genome shotgun (WGS) entry which is preliminary data.</text>
</comment>
<evidence type="ECO:0000313" key="3">
    <source>
        <dbReference type="EMBL" id="RJX47874.1"/>
    </source>
</evidence>
<proteinExistence type="predicted"/>
<protein>
    <submittedName>
        <fullName evidence="3">ArsR family transcriptional regulator</fullName>
    </submittedName>
</protein>
<feature type="coiled-coil region" evidence="1">
    <location>
        <begin position="102"/>
        <end position="129"/>
    </location>
</feature>
<evidence type="ECO:0000256" key="1">
    <source>
        <dbReference type="SAM" id="Coils"/>
    </source>
</evidence>
<dbReference type="InterPro" id="IPR011991">
    <property type="entry name" value="ArsR-like_HTH"/>
</dbReference>
<organism evidence="3 4">
    <name type="scientific">Halonotius pteroides</name>
    <dbReference type="NCBI Taxonomy" id="268735"/>
    <lineage>
        <taxon>Archaea</taxon>
        <taxon>Methanobacteriati</taxon>
        <taxon>Methanobacteriota</taxon>
        <taxon>Stenosarchaea group</taxon>
        <taxon>Halobacteria</taxon>
        <taxon>Halobacteriales</taxon>
        <taxon>Haloferacaceae</taxon>
        <taxon>Halonotius</taxon>
    </lineage>
</organism>
<evidence type="ECO:0000313" key="4">
    <source>
        <dbReference type="Proteomes" id="UP000281564"/>
    </source>
</evidence>
<sequence length="177" mass="19824">MSSDQNTGNEDPIQAAEAEWKASTTALERVKQVSEQTTTTEPVSEIATEALVSEPTARKHLNALVEIGTVTKTTESGTTKYSRDDDQLLYQRIRTLASEHSRETLIDEIQDLKQRLDELKTEYDAVSPETVVTDLSTDAVESDWEAVAEWQTVERDLHIAQAAINYERAREIGRATE</sequence>
<dbReference type="RefSeq" id="WP_120086221.1">
    <property type="nucleotide sequence ID" value="NZ_QMDW01000030.1"/>
</dbReference>
<evidence type="ECO:0000256" key="2">
    <source>
        <dbReference type="SAM" id="MobiDB-lite"/>
    </source>
</evidence>
<dbReference type="InterPro" id="IPR055766">
    <property type="entry name" value="DUF7342"/>
</dbReference>
<dbReference type="CDD" id="cd00090">
    <property type="entry name" value="HTH_ARSR"/>
    <property type="match status" value="1"/>
</dbReference>
<name>A0A3A6QB75_9EURY</name>
<gene>
    <name evidence="3" type="ORF">DP106_13765</name>
</gene>
<dbReference type="EMBL" id="QMDW01000030">
    <property type="protein sequence ID" value="RJX47874.1"/>
    <property type="molecule type" value="Genomic_DNA"/>
</dbReference>
<dbReference type="InterPro" id="IPR036390">
    <property type="entry name" value="WH_DNA-bd_sf"/>
</dbReference>
<dbReference type="Proteomes" id="UP000281564">
    <property type="component" value="Unassembled WGS sequence"/>
</dbReference>
<accession>A0A3A6QB75</accession>
<dbReference type="SUPFAM" id="SSF46785">
    <property type="entry name" value="Winged helix' DNA-binding domain"/>
    <property type="match status" value="1"/>
</dbReference>
<dbReference type="InterPro" id="IPR036388">
    <property type="entry name" value="WH-like_DNA-bd_sf"/>
</dbReference>
<keyword evidence="4" id="KW-1185">Reference proteome</keyword>
<dbReference type="AlphaFoldDB" id="A0A3A6QB75"/>
<dbReference type="Pfam" id="PF24033">
    <property type="entry name" value="DUF7342"/>
    <property type="match status" value="1"/>
</dbReference>
<keyword evidence="1" id="KW-0175">Coiled coil</keyword>
<feature type="region of interest" description="Disordered" evidence="2">
    <location>
        <begin position="1"/>
        <end position="22"/>
    </location>
</feature>
<dbReference type="Gene3D" id="1.10.10.10">
    <property type="entry name" value="Winged helix-like DNA-binding domain superfamily/Winged helix DNA-binding domain"/>
    <property type="match status" value="1"/>
</dbReference>
<dbReference type="OrthoDB" id="240032at2157"/>
<reference evidence="3 4" key="1">
    <citation type="submission" date="2018-06" db="EMBL/GenBank/DDBJ databases">
        <title>Halonotius sp. F13-13 a new haloarchaeeon isolated from a solar saltern from Isla Cristina, Huelva, Spain.</title>
        <authorList>
            <person name="Duran-Viseras A."/>
            <person name="Sanchez-Porro C."/>
            <person name="Ventosa A."/>
        </authorList>
    </citation>
    <scope>NUCLEOTIDE SEQUENCE [LARGE SCALE GENOMIC DNA]</scope>
    <source>
        <strain evidence="3 4">CECT 7525</strain>
    </source>
</reference>